<dbReference type="Ensembl" id="ENSCPVT00000004740.2">
    <property type="protein sequence ID" value="ENSCPVP00000004579.1"/>
    <property type="gene ID" value="ENSCPVG00000003369.2"/>
</dbReference>
<reference evidence="1" key="2">
    <citation type="submission" date="2025-08" db="UniProtKB">
        <authorList>
            <consortium name="Ensembl"/>
        </authorList>
    </citation>
    <scope>IDENTIFICATION</scope>
</reference>
<reference evidence="1" key="3">
    <citation type="submission" date="2025-09" db="UniProtKB">
        <authorList>
            <consortium name="Ensembl"/>
        </authorList>
    </citation>
    <scope>IDENTIFICATION</scope>
</reference>
<sequence length="56" mass="6177">MTSPTFFLETAKAYPRIPAGGHKSSGISQTLTPGSCWRQHNPPLTYQQLHHALMSP</sequence>
<proteinExistence type="predicted"/>
<reference evidence="1" key="1">
    <citation type="submission" date="2020-02" db="EMBL/GenBank/DDBJ databases">
        <authorList>
            <person name="Enbody D E."/>
            <person name="Pettersson E M."/>
        </authorList>
    </citation>
    <scope>NUCLEOTIDE SEQUENCE [LARGE SCALE GENOMIC DNA]</scope>
</reference>
<evidence type="ECO:0000313" key="1">
    <source>
        <dbReference type="Ensembl" id="ENSCPVP00000004579.1"/>
    </source>
</evidence>
<evidence type="ECO:0000313" key="2">
    <source>
        <dbReference type="Proteomes" id="UP000694382"/>
    </source>
</evidence>
<name>A0A8C3MFT7_GEOPR</name>
<organism evidence="1 2">
    <name type="scientific">Geospiza parvula</name>
    <name type="common">Small tree-finch</name>
    <name type="synonym">Camarhynchus parvulus</name>
    <dbReference type="NCBI Taxonomy" id="87175"/>
    <lineage>
        <taxon>Eukaryota</taxon>
        <taxon>Metazoa</taxon>
        <taxon>Chordata</taxon>
        <taxon>Craniata</taxon>
        <taxon>Vertebrata</taxon>
        <taxon>Euteleostomi</taxon>
        <taxon>Archelosauria</taxon>
        <taxon>Archosauria</taxon>
        <taxon>Dinosauria</taxon>
        <taxon>Saurischia</taxon>
        <taxon>Theropoda</taxon>
        <taxon>Coelurosauria</taxon>
        <taxon>Aves</taxon>
        <taxon>Neognathae</taxon>
        <taxon>Neoaves</taxon>
        <taxon>Telluraves</taxon>
        <taxon>Australaves</taxon>
        <taxon>Passeriformes</taxon>
        <taxon>Thraupidae</taxon>
        <taxon>Camarhynchus</taxon>
    </lineage>
</organism>
<keyword evidence="2" id="KW-1185">Reference proteome</keyword>
<dbReference type="AlphaFoldDB" id="A0A8C3MFT7"/>
<dbReference type="Proteomes" id="UP000694382">
    <property type="component" value="Chromosome 3"/>
</dbReference>
<protein>
    <submittedName>
        <fullName evidence="1">Uncharacterized protein</fullName>
    </submittedName>
</protein>
<accession>A0A8C3MFT7</accession>